<dbReference type="GO" id="GO:0005096">
    <property type="term" value="F:GTPase activator activity"/>
    <property type="evidence" value="ECO:0000318"/>
    <property type="project" value="GO_Central"/>
</dbReference>
<protein>
    <recommendedName>
        <fullName evidence="10">IQ motif containing GTPase activating protein 3</fullName>
    </recommendedName>
</protein>
<evidence type="ECO:0000313" key="8">
    <source>
        <dbReference type="Ensembl" id="ENSOANP00000043385.1"/>
    </source>
</evidence>
<sequence>ENGVGVGSGSAAERLTADEMDAQRRETVVYQYLCRLEEAKRWLESCLGERLPPALELERSLRNGVVLARLGSLLAPDAAPPARIYDADQTRYKASGLHFRHTDNINFWRGAMETLGLPSIFYPETTDVYDGKNLPRVVYCLHALSLYLFRLGLAPQILDLDGQLRFTGELGSPGSPSLPRAGSSRPGRATSQACTVICMYWALSHLSALTGTRRLPAGPWRRRTVGGRLSPCGLGQEGCPSHCMLRCEGHPFPRPLGCAGCPSSCPLSPFGLSPVAHGHKAWGLPSPRRSAPAPCLRPSQLSLGFSPTALRAAGRINAAIRRGRPEETLRELQSPDARLPPVVPSAAPLYQRELRALQRQQPGELGPEELFVAVEMLSAVALVNAALDAGDAGAVGEALGSAAAGLAEVLGENAQRYFEALLRLKESRGVGAFLCWNELQDCVGRVNQRARAEADDQAAAVNVINAALRRDDPAETLRALLLPPARLHPVIRSDAAARYHYLLAAAQVCKVHPRTPPSLLTPSVPIRPHSPLPIPDPREVLGVAAIEQVVRAGGPGPALLRALGCPAVGLRGVQAAGAAGYQQRLTALLTGKRPSGRESPWVRHRLRDGSAFYLQLQTLEGSWAPPPGPAPGPPPAPLTRQEIQGAVSAVAEGLGRQRLWAAQEELVVRLQARLRGFLIRRAFAGRLRQLRARRWAAAVRIQALQPPRQSWGHPLPRPPPPPLPCPAAALAHLPVLQIQAWVRRWRVQRRYRERRRHFQENVSCGSLSLSPDCNPAPRPRVRGLPVRAPHPPLRVVRRFAGRLSRGREERAELGRLQAELSRRVRANRALERDLDLLDVQIGLLVRSRATLQEVASQCRRLTRGNRERLAALLGPGRPEGLKSLTREKRRQLEAYQHLFYLLQTHPTYLARLIAQMPPTRASRLLEPVVFSLFNYACGRRDAYLLLQLFRAALQEEIRARVDRPRDIVTGNPPVIRLVVSFYRRGPGTGALRAILGGPVRDALRDPAPAARTDPVDVYKAWVNRTEAQTGKKSTLPYNVSPDEALSHPEVRQQLDAAICSLVASASRFLAAITASADGIPYGMRYVAKVLRTSLAEKFPDAEAEIWKVVSHVLYYRFLNPAVVAPDAFDVVDLAAGGALTLDQRRHLGAVAQLLQQAASGQTWPGPGCCHLQPLNDFLTEGHHRFRKLVGRVCRVQEPEVRFGVDEYAELVSVARPVVYLTAGELVNTHKLLLAHQDSIAPDPGDPLHGILEDLGEVPPIKALLGGSPLPGGPGATRLLGPPWAHPPLLPFPQEDAHHRLLLRRRERELRTPGLKGHDLCPPLLTLQEKKRRLARDLRRLEGLGVLAPAEGYQGIVDEMAKDIRQQHGARQRVRMELAKLRAALRALEAKTTFHEEQLDYYGQYLRTCLDGLAAGSRDRCPGKGKAPSPLRYTATRLLDKGVLLGIEGLPPQQLRNVIFDIAPGVQAGQFEVSARFMGVEMEQFQLYYQVRLQWEGWRADSSGGRRERRGTWFGSWLFRDPL</sequence>
<dbReference type="Bgee" id="ENSOANG00000046848">
    <property type="expression patterns" value="Expressed in fibroblast and 5 other cell types or tissues"/>
</dbReference>
<dbReference type="SMART" id="SM00015">
    <property type="entry name" value="IQ"/>
    <property type="match status" value="2"/>
</dbReference>
<dbReference type="PROSITE" id="PS50018">
    <property type="entry name" value="RAS_GTPASE_ACTIV_2"/>
    <property type="match status" value="1"/>
</dbReference>
<dbReference type="FunFam" id="1.10.506.10:FF:000004">
    <property type="entry name" value="IQ motif containing GTPase activating protein 1"/>
    <property type="match status" value="1"/>
</dbReference>
<proteinExistence type="predicted"/>
<dbReference type="GeneTree" id="ENSGT00950000183076"/>
<keyword evidence="3" id="KW-0112">Calmodulin-binding</keyword>
<dbReference type="SUPFAM" id="SSF47576">
    <property type="entry name" value="Calponin-homology domain, CH-domain"/>
    <property type="match status" value="1"/>
</dbReference>
<dbReference type="Gene3D" id="1.10.506.10">
    <property type="entry name" value="GTPase Activation - p120gap, domain 1"/>
    <property type="match status" value="1"/>
</dbReference>
<reference evidence="8" key="3">
    <citation type="submission" date="2025-09" db="UniProtKB">
        <authorList>
            <consortium name="Ensembl"/>
        </authorList>
    </citation>
    <scope>IDENTIFICATION</scope>
    <source>
        <strain evidence="8">Glennie</strain>
    </source>
</reference>
<dbReference type="Proteomes" id="UP000002279">
    <property type="component" value="Chromosome X5"/>
</dbReference>
<keyword evidence="4" id="KW-0175">Coiled coil</keyword>
<keyword evidence="9" id="KW-1185">Reference proteome</keyword>
<feature type="domain" description="Calponin-homology (CH)" evidence="7">
    <location>
        <begin position="33"/>
        <end position="148"/>
    </location>
</feature>
<dbReference type="GO" id="GO:0005938">
    <property type="term" value="C:cell cortex"/>
    <property type="evidence" value="ECO:0000318"/>
    <property type="project" value="GO_Central"/>
</dbReference>
<dbReference type="InterPro" id="IPR001715">
    <property type="entry name" value="CH_dom"/>
</dbReference>
<evidence type="ECO:0000259" key="6">
    <source>
        <dbReference type="PROSITE" id="PS50020"/>
    </source>
</evidence>
<dbReference type="Gene3D" id="1.10.418.10">
    <property type="entry name" value="Calponin-like domain"/>
    <property type="match status" value="1"/>
</dbReference>
<evidence type="ECO:0000259" key="7">
    <source>
        <dbReference type="PROSITE" id="PS50021"/>
    </source>
</evidence>
<dbReference type="PANTHER" id="PTHR14149">
    <property type="entry name" value="RAS GTPASE-ACTIVATING PROTEIN WITH IQ MOTIF"/>
    <property type="match status" value="1"/>
</dbReference>
<dbReference type="PROSITE" id="PS50096">
    <property type="entry name" value="IQ"/>
    <property type="match status" value="2"/>
</dbReference>
<dbReference type="InterPro" id="IPR000048">
    <property type="entry name" value="IQ_motif_EF-hand-BS"/>
</dbReference>
<evidence type="ECO:0000313" key="9">
    <source>
        <dbReference type="Proteomes" id="UP000002279"/>
    </source>
</evidence>
<feature type="domain" description="WW" evidence="6">
    <location>
        <begin position="595"/>
        <end position="628"/>
    </location>
</feature>
<feature type="coiled-coil region" evidence="4">
    <location>
        <begin position="1370"/>
        <end position="1397"/>
    </location>
</feature>
<evidence type="ECO:0008006" key="10">
    <source>
        <dbReference type="Google" id="ProtNLM"/>
    </source>
</evidence>
<dbReference type="PROSITE" id="PS01159">
    <property type="entry name" value="WW_DOMAIN_1"/>
    <property type="match status" value="1"/>
</dbReference>
<dbReference type="GO" id="GO:0005516">
    <property type="term" value="F:calmodulin binding"/>
    <property type="evidence" value="ECO:0000318"/>
    <property type="project" value="GO_Central"/>
</dbReference>
<dbReference type="GO" id="GO:0120025">
    <property type="term" value="C:plasma membrane bounded cell projection"/>
    <property type="evidence" value="ECO:0007669"/>
    <property type="project" value="UniProtKB-ARBA"/>
</dbReference>
<dbReference type="PROSITE" id="PS50020">
    <property type="entry name" value="WW_DOMAIN_2"/>
    <property type="match status" value="1"/>
</dbReference>
<dbReference type="InterPro" id="IPR036872">
    <property type="entry name" value="CH_dom_sf"/>
</dbReference>
<dbReference type="SUPFAM" id="SSF48350">
    <property type="entry name" value="GTPase activation domain, GAP"/>
    <property type="match status" value="1"/>
</dbReference>
<organism evidence="8 9">
    <name type="scientific">Ornithorhynchus anatinus</name>
    <name type="common">Duckbill platypus</name>
    <dbReference type="NCBI Taxonomy" id="9258"/>
    <lineage>
        <taxon>Eukaryota</taxon>
        <taxon>Metazoa</taxon>
        <taxon>Chordata</taxon>
        <taxon>Craniata</taxon>
        <taxon>Vertebrata</taxon>
        <taxon>Euteleostomi</taxon>
        <taxon>Mammalia</taxon>
        <taxon>Monotremata</taxon>
        <taxon>Ornithorhynchidae</taxon>
        <taxon>Ornithorhynchus</taxon>
    </lineage>
</organism>
<dbReference type="PANTHER" id="PTHR14149:SF10">
    <property type="entry name" value="RAS GTPASE-ACTIVATING-LIKE PROTEIN IQGAP3"/>
    <property type="match status" value="1"/>
</dbReference>
<dbReference type="GO" id="GO:1903479">
    <property type="term" value="P:mitotic actomyosin contractile ring assembly actin filament organization"/>
    <property type="evidence" value="ECO:0000318"/>
    <property type="project" value="GO_Central"/>
</dbReference>
<dbReference type="FunFam" id="1.10.418.10:FF:000013">
    <property type="entry name" value="IQ motif containing GTPase activating protein 1"/>
    <property type="match status" value="1"/>
</dbReference>
<dbReference type="GO" id="GO:0051015">
    <property type="term" value="F:actin filament binding"/>
    <property type="evidence" value="ECO:0000318"/>
    <property type="project" value="GO_Central"/>
</dbReference>
<dbReference type="InterPro" id="IPR000593">
    <property type="entry name" value="RasGAP_C"/>
</dbReference>
<dbReference type="InterPro" id="IPR001936">
    <property type="entry name" value="RasGAP_dom"/>
</dbReference>
<dbReference type="SMART" id="SM00323">
    <property type="entry name" value="RasGAP"/>
    <property type="match status" value="1"/>
</dbReference>
<evidence type="ECO:0000256" key="3">
    <source>
        <dbReference type="ARBA" id="ARBA00022860"/>
    </source>
</evidence>
<reference evidence="8 9" key="1">
    <citation type="journal article" date="2008" name="Nature">
        <title>Genome analysis of the platypus reveals unique signatures of evolution.</title>
        <authorList>
            <person name="Warren W.C."/>
            <person name="Hillier L.W."/>
            <person name="Marshall Graves J.A."/>
            <person name="Birney E."/>
            <person name="Ponting C.P."/>
            <person name="Grutzner F."/>
            <person name="Belov K."/>
            <person name="Miller W."/>
            <person name="Clarke L."/>
            <person name="Chinwalla A.T."/>
            <person name="Yang S.P."/>
            <person name="Heger A."/>
            <person name="Locke D.P."/>
            <person name="Miethke P."/>
            <person name="Waters P.D."/>
            <person name="Veyrunes F."/>
            <person name="Fulton L."/>
            <person name="Fulton B."/>
            <person name="Graves T."/>
            <person name="Wallis J."/>
            <person name="Puente X.S."/>
            <person name="Lopez-Otin C."/>
            <person name="Ordonez G.R."/>
            <person name="Eichler E.E."/>
            <person name="Chen L."/>
            <person name="Cheng Z."/>
            <person name="Deakin J.E."/>
            <person name="Alsop A."/>
            <person name="Thompson K."/>
            <person name="Kirby P."/>
            <person name="Papenfuss A.T."/>
            <person name="Wakefield M.J."/>
            <person name="Olender T."/>
            <person name="Lancet D."/>
            <person name="Huttley G.A."/>
            <person name="Smit A.F."/>
            <person name="Pask A."/>
            <person name="Temple-Smith P."/>
            <person name="Batzer M.A."/>
            <person name="Walker J.A."/>
            <person name="Konkel M.K."/>
            <person name="Harris R.S."/>
            <person name="Whittington C.M."/>
            <person name="Wong E.S."/>
            <person name="Gemmell N.J."/>
            <person name="Buschiazzo E."/>
            <person name="Vargas Jentzsch I.M."/>
            <person name="Merkel A."/>
            <person name="Schmitz J."/>
            <person name="Zemann A."/>
            <person name="Churakov G."/>
            <person name="Kriegs J.O."/>
            <person name="Brosius J."/>
            <person name="Murchison E.P."/>
            <person name="Sachidanandam R."/>
            <person name="Smith C."/>
            <person name="Hannon G.J."/>
            <person name="Tsend-Ayush E."/>
            <person name="McMillan D."/>
            <person name="Attenborough R."/>
            <person name="Rens W."/>
            <person name="Ferguson-Smith M."/>
            <person name="Lefevre C.M."/>
            <person name="Sharp J.A."/>
            <person name="Nicholas K.R."/>
            <person name="Ray D.A."/>
            <person name="Kube M."/>
            <person name="Reinhardt R."/>
            <person name="Pringle T.H."/>
            <person name="Taylor J."/>
            <person name="Jones R.C."/>
            <person name="Nixon B."/>
            <person name="Dacheux J.L."/>
            <person name="Niwa H."/>
            <person name="Sekita Y."/>
            <person name="Huang X."/>
            <person name="Stark A."/>
            <person name="Kheradpour P."/>
            <person name="Kellis M."/>
            <person name="Flicek P."/>
            <person name="Chen Y."/>
            <person name="Webber C."/>
            <person name="Hardison R."/>
            <person name="Nelson J."/>
            <person name="Hallsworth-Pepin K."/>
            <person name="Delehaunty K."/>
            <person name="Markovic C."/>
            <person name="Minx P."/>
            <person name="Feng Y."/>
            <person name="Kremitzki C."/>
            <person name="Mitreva M."/>
            <person name="Glasscock J."/>
            <person name="Wylie T."/>
            <person name="Wohldmann P."/>
            <person name="Thiru P."/>
            <person name="Nhan M.N."/>
            <person name="Pohl C.S."/>
            <person name="Smith S.M."/>
            <person name="Hou S."/>
            <person name="Nefedov M."/>
            <person name="de Jong P.J."/>
            <person name="Renfree M.B."/>
            <person name="Mardis E.R."/>
            <person name="Wilson R.K."/>
        </authorList>
    </citation>
    <scope>NUCLEOTIDE SEQUENCE [LARGE SCALE GENOMIC DNA]</scope>
    <source>
        <strain evidence="8 9">Glennie</strain>
    </source>
</reference>
<evidence type="ECO:0000259" key="5">
    <source>
        <dbReference type="PROSITE" id="PS50018"/>
    </source>
</evidence>
<dbReference type="Pfam" id="PF03836">
    <property type="entry name" value="RasGAP_C"/>
    <property type="match status" value="1"/>
</dbReference>
<dbReference type="SUPFAM" id="SSF143885">
    <property type="entry name" value="RGC domain-like"/>
    <property type="match status" value="1"/>
</dbReference>
<dbReference type="Pfam" id="PF00616">
    <property type="entry name" value="RasGAP"/>
    <property type="match status" value="1"/>
</dbReference>
<name>A0A6I8NQR8_ORNAN</name>
<dbReference type="Ensembl" id="ENSOANT00000068147.1">
    <property type="protein sequence ID" value="ENSOANP00000043385.1"/>
    <property type="gene ID" value="ENSOANG00000046848.1"/>
</dbReference>
<reference evidence="8" key="2">
    <citation type="submission" date="2025-08" db="UniProtKB">
        <authorList>
            <consortium name="Ensembl"/>
        </authorList>
    </citation>
    <scope>IDENTIFICATION</scope>
    <source>
        <strain evidence="8">Glennie</strain>
    </source>
</reference>
<accession>A0A6I8NQR8</accession>
<evidence type="ECO:0000256" key="2">
    <source>
        <dbReference type="ARBA" id="ARBA00022737"/>
    </source>
</evidence>
<dbReference type="InterPro" id="IPR008936">
    <property type="entry name" value="Rho_GTPase_activation_prot"/>
</dbReference>
<dbReference type="InterPro" id="IPR001202">
    <property type="entry name" value="WW_dom"/>
</dbReference>
<dbReference type="Pfam" id="PF00307">
    <property type="entry name" value="CH"/>
    <property type="match status" value="1"/>
</dbReference>
<feature type="domain" description="Ras-GAP" evidence="5">
    <location>
        <begin position="943"/>
        <end position="1159"/>
    </location>
</feature>
<dbReference type="SMART" id="SM00033">
    <property type="entry name" value="CH"/>
    <property type="match status" value="1"/>
</dbReference>
<dbReference type="InParanoid" id="A0A6I8NQR8"/>
<keyword evidence="1" id="KW-0597">Phosphoprotein</keyword>
<keyword evidence="2" id="KW-0677">Repeat</keyword>
<evidence type="ECO:0000256" key="1">
    <source>
        <dbReference type="ARBA" id="ARBA00022553"/>
    </source>
</evidence>
<evidence type="ECO:0000256" key="4">
    <source>
        <dbReference type="SAM" id="Coils"/>
    </source>
</evidence>
<dbReference type="PROSITE" id="PS50021">
    <property type="entry name" value="CH"/>
    <property type="match status" value="1"/>
</dbReference>